<sequence>MYRGFNLKITEDLEQRYLISGYTVFKYLKDKAIESLDNFFLKNGSLDGNKIMESWFPNVPSHIFLSHSHKDIEKAILIAGMLYENFKIITFIDSIVWSYCNDLLKQIDDNYSLNDDKLHYSYERRNYTTAHVHLMLSTALNKMIDSSESVFFLNSPNSISTETEISQKTNSPWIFSEISTTQIIRKQTPERLKPQTKLFKALDLNESQRSSLTIEYDLELSHLRDINSNEFNIWIQNQTENAEEALDLLYNQFPLKPKFLI</sequence>
<accession>A0A1M7M045</accession>
<dbReference type="OrthoDB" id="6971689at2"/>
<reference evidence="2" key="1">
    <citation type="submission" date="2016-11" db="EMBL/GenBank/DDBJ databases">
        <authorList>
            <person name="Varghese N."/>
            <person name="Submissions S."/>
        </authorList>
    </citation>
    <scope>NUCLEOTIDE SEQUENCE [LARGE SCALE GENOMIC DNA]</scope>
    <source>
        <strain evidence="2">DSM 1811</strain>
    </source>
</reference>
<evidence type="ECO:0008006" key="3">
    <source>
        <dbReference type="Google" id="ProtNLM"/>
    </source>
</evidence>
<organism evidence="1 2">
    <name type="scientific">Flavobacterium saccharophilum</name>
    <dbReference type="NCBI Taxonomy" id="29534"/>
    <lineage>
        <taxon>Bacteria</taxon>
        <taxon>Pseudomonadati</taxon>
        <taxon>Bacteroidota</taxon>
        <taxon>Flavobacteriia</taxon>
        <taxon>Flavobacteriales</taxon>
        <taxon>Flavobacteriaceae</taxon>
        <taxon>Flavobacterium</taxon>
    </lineage>
</organism>
<keyword evidence="2" id="KW-1185">Reference proteome</keyword>
<proteinExistence type="predicted"/>
<gene>
    <name evidence="1" type="ORF">SAMN05444366_4280</name>
</gene>
<dbReference type="AlphaFoldDB" id="A0A1M7M045"/>
<evidence type="ECO:0000313" key="1">
    <source>
        <dbReference type="EMBL" id="SHM84043.1"/>
    </source>
</evidence>
<dbReference type="Proteomes" id="UP000184121">
    <property type="component" value="Unassembled WGS sequence"/>
</dbReference>
<dbReference type="STRING" id="29534.SAMN05444366_4280"/>
<name>A0A1M7M045_9FLAO</name>
<dbReference type="EMBL" id="FRBY01000007">
    <property type="protein sequence ID" value="SHM84043.1"/>
    <property type="molecule type" value="Genomic_DNA"/>
</dbReference>
<evidence type="ECO:0000313" key="2">
    <source>
        <dbReference type="Proteomes" id="UP000184121"/>
    </source>
</evidence>
<dbReference type="RefSeq" id="WP_072975649.1">
    <property type="nucleotide sequence ID" value="NZ_FRBY01000007.1"/>
</dbReference>
<protein>
    <recommendedName>
        <fullName evidence="3">TIR domain-containing protein</fullName>
    </recommendedName>
</protein>